<evidence type="ECO:0000313" key="12">
    <source>
        <dbReference type="Proteomes" id="UP000221165"/>
    </source>
</evidence>
<dbReference type="PROSITE" id="PS50011">
    <property type="entry name" value="PROTEIN_KINASE_DOM"/>
    <property type="match status" value="1"/>
</dbReference>
<keyword evidence="6" id="KW-0067">ATP-binding</keyword>
<keyword evidence="4" id="KW-0547">Nucleotide-binding</keyword>
<keyword evidence="3" id="KW-0808">Transferase</keyword>
<evidence type="ECO:0000256" key="7">
    <source>
        <dbReference type="ARBA" id="ARBA00047899"/>
    </source>
</evidence>
<evidence type="ECO:0000256" key="9">
    <source>
        <dbReference type="SAM" id="MobiDB-lite"/>
    </source>
</evidence>
<reference evidence="11 12" key="1">
    <citation type="journal article" date="2017" name="Int. J. Parasitol.">
        <title>The genome of the protozoan parasite Cystoisospora suis and a reverse vaccinology approach to identify vaccine candidates.</title>
        <authorList>
            <person name="Palmieri N."/>
            <person name="Shrestha A."/>
            <person name="Ruttkowski B."/>
            <person name="Beck T."/>
            <person name="Vogl C."/>
            <person name="Tomley F."/>
            <person name="Blake D.P."/>
            <person name="Joachim A."/>
        </authorList>
    </citation>
    <scope>NUCLEOTIDE SEQUENCE [LARGE SCALE GENOMIC DNA]</scope>
    <source>
        <strain evidence="11 12">Wien I</strain>
    </source>
</reference>
<comment type="catalytic activity">
    <reaction evidence="8">
        <text>L-seryl-[protein] + ATP = O-phospho-L-seryl-[protein] + ADP + H(+)</text>
        <dbReference type="Rhea" id="RHEA:17989"/>
        <dbReference type="Rhea" id="RHEA-COMP:9863"/>
        <dbReference type="Rhea" id="RHEA-COMP:11604"/>
        <dbReference type="ChEBI" id="CHEBI:15378"/>
        <dbReference type="ChEBI" id="CHEBI:29999"/>
        <dbReference type="ChEBI" id="CHEBI:30616"/>
        <dbReference type="ChEBI" id="CHEBI:83421"/>
        <dbReference type="ChEBI" id="CHEBI:456216"/>
        <dbReference type="EC" id="2.7.11.1"/>
    </reaction>
</comment>
<dbReference type="PANTHER" id="PTHR24055">
    <property type="entry name" value="MITOGEN-ACTIVATED PROTEIN KINASE"/>
    <property type="match status" value="1"/>
</dbReference>
<dbReference type="InterPro" id="IPR000719">
    <property type="entry name" value="Prot_kinase_dom"/>
</dbReference>
<proteinExistence type="predicted"/>
<dbReference type="PROSITE" id="PS01351">
    <property type="entry name" value="MAPK"/>
    <property type="match status" value="1"/>
</dbReference>
<accession>A0A2C6J9U1</accession>
<feature type="compositionally biased region" description="Polar residues" evidence="9">
    <location>
        <begin position="1"/>
        <end position="12"/>
    </location>
</feature>
<dbReference type="SMART" id="SM00220">
    <property type="entry name" value="S_TKc"/>
    <property type="match status" value="1"/>
</dbReference>
<keyword evidence="5 11" id="KW-0418">Kinase</keyword>
<dbReference type="PROSITE" id="PS00108">
    <property type="entry name" value="PROTEIN_KINASE_ST"/>
    <property type="match status" value="1"/>
</dbReference>
<dbReference type="GO" id="GO:0005524">
    <property type="term" value="F:ATP binding"/>
    <property type="evidence" value="ECO:0007669"/>
    <property type="project" value="UniProtKB-KW"/>
</dbReference>
<feature type="compositionally biased region" description="Gly residues" evidence="9">
    <location>
        <begin position="14"/>
        <end position="29"/>
    </location>
</feature>
<sequence length="313" mass="34597">MNSSTHNTNNPSAGQGGDGGAAGGGGGGAQPQQQAHAGAQQRGKSHHGTSSQHGSNNHHSNKPTASHVCEAYDKVEKRVVAIKKIHRVFEDLIDCKRILREISILNRLNHDHVVKVLDIIIPKDVEKFDELYVVLEIADSDFKKLFRTPVYLTELHIKTLLYNLLVGVKYVHSAGILHRDLKPANCLVNQDCSVKVCDFGLARTVDYAEGGNSQLPISPREDDMNLVTVPHTKNLKRQLTGHVVTRWYRAPELILLQENYTEAIDVWSVGCIFAELLNMVKENVAYHADRGPLFPGSSCFPLSPDQKAGNDFK</sequence>
<dbReference type="Pfam" id="PF00069">
    <property type="entry name" value="Pkinase"/>
    <property type="match status" value="1"/>
</dbReference>
<dbReference type="SUPFAM" id="SSF56112">
    <property type="entry name" value="Protein kinase-like (PK-like)"/>
    <property type="match status" value="1"/>
</dbReference>
<comment type="caution">
    <text evidence="11">The sequence shown here is derived from an EMBL/GenBank/DDBJ whole genome shotgun (WGS) entry which is preliminary data.</text>
</comment>
<evidence type="ECO:0000256" key="1">
    <source>
        <dbReference type="ARBA" id="ARBA00012513"/>
    </source>
</evidence>
<comment type="catalytic activity">
    <reaction evidence="7">
        <text>L-threonyl-[protein] + ATP = O-phospho-L-threonyl-[protein] + ADP + H(+)</text>
        <dbReference type="Rhea" id="RHEA:46608"/>
        <dbReference type="Rhea" id="RHEA-COMP:11060"/>
        <dbReference type="Rhea" id="RHEA-COMP:11605"/>
        <dbReference type="ChEBI" id="CHEBI:15378"/>
        <dbReference type="ChEBI" id="CHEBI:30013"/>
        <dbReference type="ChEBI" id="CHEBI:30616"/>
        <dbReference type="ChEBI" id="CHEBI:61977"/>
        <dbReference type="ChEBI" id="CHEBI:456216"/>
        <dbReference type="EC" id="2.7.11.1"/>
    </reaction>
</comment>
<dbReference type="FunFam" id="1.10.510.10:FF:000405">
    <property type="entry name" value="Mitogen-activated protein kinase"/>
    <property type="match status" value="1"/>
</dbReference>
<name>A0A2C6J9U1_9APIC</name>
<dbReference type="InterPro" id="IPR003527">
    <property type="entry name" value="MAP_kinase_CS"/>
</dbReference>
<evidence type="ECO:0000256" key="3">
    <source>
        <dbReference type="ARBA" id="ARBA00022679"/>
    </source>
</evidence>
<evidence type="ECO:0000256" key="4">
    <source>
        <dbReference type="ARBA" id="ARBA00022741"/>
    </source>
</evidence>
<dbReference type="RefSeq" id="XP_067917234.1">
    <property type="nucleotide sequence ID" value="XM_068070790.1"/>
</dbReference>
<organism evidence="11 12">
    <name type="scientific">Cystoisospora suis</name>
    <dbReference type="NCBI Taxonomy" id="483139"/>
    <lineage>
        <taxon>Eukaryota</taxon>
        <taxon>Sar</taxon>
        <taxon>Alveolata</taxon>
        <taxon>Apicomplexa</taxon>
        <taxon>Conoidasida</taxon>
        <taxon>Coccidia</taxon>
        <taxon>Eucoccidiorida</taxon>
        <taxon>Eimeriorina</taxon>
        <taxon>Sarcocystidae</taxon>
        <taxon>Cystoisospora</taxon>
    </lineage>
</organism>
<keyword evidence="12" id="KW-1185">Reference proteome</keyword>
<dbReference type="OrthoDB" id="192887at2759"/>
<keyword evidence="2" id="KW-0723">Serine/threonine-protein kinase</keyword>
<dbReference type="Proteomes" id="UP000221165">
    <property type="component" value="Unassembled WGS sequence"/>
</dbReference>
<dbReference type="InterPro" id="IPR050117">
    <property type="entry name" value="MAPK"/>
</dbReference>
<dbReference type="GO" id="GO:0106310">
    <property type="term" value="F:protein serine kinase activity"/>
    <property type="evidence" value="ECO:0007669"/>
    <property type="project" value="RHEA"/>
</dbReference>
<evidence type="ECO:0000313" key="11">
    <source>
        <dbReference type="EMBL" id="PHJ15501.1"/>
    </source>
</evidence>
<dbReference type="GeneID" id="94434001"/>
<dbReference type="InterPro" id="IPR011009">
    <property type="entry name" value="Kinase-like_dom_sf"/>
</dbReference>
<evidence type="ECO:0000256" key="5">
    <source>
        <dbReference type="ARBA" id="ARBA00022777"/>
    </source>
</evidence>
<dbReference type="Gene3D" id="1.10.510.10">
    <property type="entry name" value="Transferase(Phosphotransferase) domain 1"/>
    <property type="match status" value="1"/>
</dbReference>
<dbReference type="EMBL" id="MIGC01007971">
    <property type="protein sequence ID" value="PHJ15501.1"/>
    <property type="molecule type" value="Genomic_DNA"/>
</dbReference>
<feature type="domain" description="Protein kinase" evidence="10">
    <location>
        <begin position="36"/>
        <end position="313"/>
    </location>
</feature>
<dbReference type="Gene3D" id="3.30.200.20">
    <property type="entry name" value="Phosphorylase Kinase, domain 1"/>
    <property type="match status" value="1"/>
</dbReference>
<protein>
    <recommendedName>
        <fullName evidence="1">non-specific serine/threonine protein kinase</fullName>
        <ecNumber evidence="1">2.7.11.1</ecNumber>
    </recommendedName>
</protein>
<dbReference type="GO" id="GO:0004707">
    <property type="term" value="F:MAP kinase activity"/>
    <property type="evidence" value="ECO:0007669"/>
    <property type="project" value="InterPro"/>
</dbReference>
<dbReference type="InterPro" id="IPR008271">
    <property type="entry name" value="Ser/Thr_kinase_AS"/>
</dbReference>
<feature type="region of interest" description="Disordered" evidence="9">
    <location>
        <begin position="1"/>
        <end position="65"/>
    </location>
</feature>
<gene>
    <name evidence="11" type="ORF">CSUI_010688</name>
</gene>
<evidence type="ECO:0000256" key="6">
    <source>
        <dbReference type="ARBA" id="ARBA00022840"/>
    </source>
</evidence>
<dbReference type="VEuPathDB" id="ToxoDB:CSUI_010688"/>
<evidence type="ECO:0000256" key="2">
    <source>
        <dbReference type="ARBA" id="ARBA00022527"/>
    </source>
</evidence>
<dbReference type="AlphaFoldDB" id="A0A2C6J9U1"/>
<evidence type="ECO:0000259" key="10">
    <source>
        <dbReference type="PROSITE" id="PS50011"/>
    </source>
</evidence>
<feature type="compositionally biased region" description="Low complexity" evidence="9">
    <location>
        <begin position="30"/>
        <end position="58"/>
    </location>
</feature>
<evidence type="ECO:0000256" key="8">
    <source>
        <dbReference type="ARBA" id="ARBA00048679"/>
    </source>
</evidence>
<dbReference type="EC" id="2.7.11.1" evidence="1"/>